<evidence type="ECO:0000313" key="2">
    <source>
        <dbReference type="Proteomes" id="UP001054902"/>
    </source>
</evidence>
<comment type="caution">
    <text evidence="1">The sequence shown here is derived from an EMBL/GenBank/DDBJ whole genome shotgun (WGS) entry which is preliminary data.</text>
</comment>
<keyword evidence="2" id="KW-1185">Reference proteome</keyword>
<proteinExistence type="predicted"/>
<dbReference type="Proteomes" id="UP001054902">
    <property type="component" value="Unassembled WGS sequence"/>
</dbReference>
<sequence length="123" mass="14337">MQKKYILRLECFMKIHKLHPNPRYAAGFLVEAKHEQLYQSYAKEFSAQGFLELELKETKTLSTSFPLRAGVASYALSAMKVYPAFMKKNLEMKCGSVELYLKDTIVTHFPQENYELYLPQESE</sequence>
<name>A0AAD3CY67_9STRA</name>
<organism evidence="1 2">
    <name type="scientific">Chaetoceros tenuissimus</name>
    <dbReference type="NCBI Taxonomy" id="426638"/>
    <lineage>
        <taxon>Eukaryota</taxon>
        <taxon>Sar</taxon>
        <taxon>Stramenopiles</taxon>
        <taxon>Ochrophyta</taxon>
        <taxon>Bacillariophyta</taxon>
        <taxon>Coscinodiscophyceae</taxon>
        <taxon>Chaetocerotophycidae</taxon>
        <taxon>Chaetocerotales</taxon>
        <taxon>Chaetocerotaceae</taxon>
        <taxon>Chaetoceros</taxon>
    </lineage>
</organism>
<dbReference type="EMBL" id="BLLK01000046">
    <property type="protein sequence ID" value="GFH52754.1"/>
    <property type="molecule type" value="Genomic_DNA"/>
</dbReference>
<dbReference type="AlphaFoldDB" id="A0AAD3CY67"/>
<accession>A0AAD3CY67</accession>
<protein>
    <submittedName>
        <fullName evidence="1">Uncharacterized protein</fullName>
    </submittedName>
</protein>
<evidence type="ECO:0000313" key="1">
    <source>
        <dbReference type="EMBL" id="GFH52754.1"/>
    </source>
</evidence>
<gene>
    <name evidence="1" type="ORF">CTEN210_09230</name>
</gene>
<reference evidence="1 2" key="1">
    <citation type="journal article" date="2021" name="Sci. Rep.">
        <title>The genome of the diatom Chaetoceros tenuissimus carries an ancient integrated fragment of an extant virus.</title>
        <authorList>
            <person name="Hongo Y."/>
            <person name="Kimura K."/>
            <person name="Takaki Y."/>
            <person name="Yoshida Y."/>
            <person name="Baba S."/>
            <person name="Kobayashi G."/>
            <person name="Nagasaki K."/>
            <person name="Hano T."/>
            <person name="Tomaru Y."/>
        </authorList>
    </citation>
    <scope>NUCLEOTIDE SEQUENCE [LARGE SCALE GENOMIC DNA]</scope>
    <source>
        <strain evidence="1 2">NIES-3715</strain>
    </source>
</reference>